<sequence>MPIPCFQLSIATVASMKRVWSPASVIKRCSALLVPTFSAAFNSPFEVSGQRSLTADYCHVSLACKQAVKS</sequence>
<reference evidence="1 2" key="1">
    <citation type="submission" date="2020-04" db="EMBL/GenBank/DDBJ databases">
        <title>Molecular characterization of pseudomonads from Agaricus bisporus reveal novel blotch 2 pathogens in Western Europe.</title>
        <authorList>
            <person name="Taparia T."/>
            <person name="Krijger M."/>
            <person name="Haynes E."/>
            <person name="Elpinstone J.G."/>
            <person name="Noble R."/>
            <person name="Van Der Wolf J."/>
        </authorList>
    </citation>
    <scope>NUCLEOTIDE SEQUENCE [LARGE SCALE GENOMIC DNA]</scope>
    <source>
        <strain evidence="1 2">IPO3737</strain>
    </source>
</reference>
<dbReference type="Proteomes" id="UP000520592">
    <property type="component" value="Unassembled WGS sequence"/>
</dbReference>
<dbReference type="RefSeq" id="WP_177063840.1">
    <property type="nucleotide sequence ID" value="NZ_JACAPS010000107.1"/>
</dbReference>
<dbReference type="EMBL" id="JACAQD010000054">
    <property type="protein sequence ID" value="NWC37125.1"/>
    <property type="molecule type" value="Genomic_DNA"/>
</dbReference>
<proteinExistence type="predicted"/>
<evidence type="ECO:0000313" key="2">
    <source>
        <dbReference type="Proteomes" id="UP000520592"/>
    </source>
</evidence>
<name>A0A7Y7YKY8_9PSED</name>
<accession>A0A7Y7YKY8</accession>
<organism evidence="1 2">
    <name type="scientific">Pseudomonas gingeri</name>
    <dbReference type="NCBI Taxonomy" id="117681"/>
    <lineage>
        <taxon>Bacteria</taxon>
        <taxon>Pseudomonadati</taxon>
        <taxon>Pseudomonadota</taxon>
        <taxon>Gammaproteobacteria</taxon>
        <taxon>Pseudomonadales</taxon>
        <taxon>Pseudomonadaceae</taxon>
        <taxon>Pseudomonas</taxon>
    </lineage>
</organism>
<protein>
    <submittedName>
        <fullName evidence="1">Uncharacterized protein</fullName>
    </submittedName>
</protein>
<evidence type="ECO:0000313" key="1">
    <source>
        <dbReference type="EMBL" id="NWC37125.1"/>
    </source>
</evidence>
<comment type="caution">
    <text evidence="1">The sequence shown here is derived from an EMBL/GenBank/DDBJ whole genome shotgun (WGS) entry which is preliminary data.</text>
</comment>
<gene>
    <name evidence="1" type="ORF">HX876_32725</name>
</gene>
<dbReference type="AlphaFoldDB" id="A0A7Y7YKY8"/>